<keyword evidence="1" id="KW-0812">Transmembrane</keyword>
<name>A0A8W8JCJ7_MAGGI</name>
<keyword evidence="3" id="KW-1185">Reference proteome</keyword>
<proteinExistence type="predicted"/>
<accession>A0A8W8JCJ7</accession>
<keyword evidence="1" id="KW-1133">Transmembrane helix</keyword>
<sequence length="160" mass="18192">MDSRILLTSSFYVLIVLLLSLSNVGCFNIFRDLKKFMYTKQPDTCDTTSNIPNISSPSREDVSHSLTTEEMHQDQLLLSNQTTTSSAKIRLETEQTTNAEEMHLSSQEDTPWEKNRVLVLCIIGLSCITVVMACLHIVCLSLWILWSKVHLNMPASKLWN</sequence>
<organism evidence="2 3">
    <name type="scientific">Magallana gigas</name>
    <name type="common">Pacific oyster</name>
    <name type="synonym">Crassostrea gigas</name>
    <dbReference type="NCBI Taxonomy" id="29159"/>
    <lineage>
        <taxon>Eukaryota</taxon>
        <taxon>Metazoa</taxon>
        <taxon>Spiralia</taxon>
        <taxon>Lophotrochozoa</taxon>
        <taxon>Mollusca</taxon>
        <taxon>Bivalvia</taxon>
        <taxon>Autobranchia</taxon>
        <taxon>Pteriomorphia</taxon>
        <taxon>Ostreida</taxon>
        <taxon>Ostreoidea</taxon>
        <taxon>Ostreidae</taxon>
        <taxon>Magallana</taxon>
    </lineage>
</organism>
<keyword evidence="1" id="KW-0472">Membrane</keyword>
<evidence type="ECO:0000313" key="2">
    <source>
        <dbReference type="EnsemblMetazoa" id="G18536.1:cds"/>
    </source>
</evidence>
<evidence type="ECO:0000256" key="1">
    <source>
        <dbReference type="SAM" id="Phobius"/>
    </source>
</evidence>
<dbReference type="AlphaFoldDB" id="A0A8W8JCJ7"/>
<dbReference type="Proteomes" id="UP000005408">
    <property type="component" value="Unassembled WGS sequence"/>
</dbReference>
<feature type="transmembrane region" description="Helical" evidence="1">
    <location>
        <begin position="117"/>
        <end position="146"/>
    </location>
</feature>
<protein>
    <recommendedName>
        <fullName evidence="4">Transmembrane protein</fullName>
    </recommendedName>
</protein>
<evidence type="ECO:0000313" key="3">
    <source>
        <dbReference type="Proteomes" id="UP000005408"/>
    </source>
</evidence>
<evidence type="ECO:0008006" key="4">
    <source>
        <dbReference type="Google" id="ProtNLM"/>
    </source>
</evidence>
<reference evidence="2" key="1">
    <citation type="submission" date="2022-08" db="UniProtKB">
        <authorList>
            <consortium name="EnsemblMetazoa"/>
        </authorList>
    </citation>
    <scope>IDENTIFICATION</scope>
    <source>
        <strain evidence="2">05x7-T-G4-1.051#20</strain>
    </source>
</reference>
<dbReference type="EnsemblMetazoa" id="G18536.1">
    <property type="protein sequence ID" value="G18536.1:cds"/>
    <property type="gene ID" value="G18536"/>
</dbReference>
<feature type="transmembrane region" description="Helical" evidence="1">
    <location>
        <begin position="12"/>
        <end position="30"/>
    </location>
</feature>